<name>A0A839K100_9FIRM</name>
<dbReference type="EMBL" id="JACEGA010000001">
    <property type="protein sequence ID" value="MBB2183296.1"/>
    <property type="molecule type" value="Genomic_DNA"/>
</dbReference>
<evidence type="ECO:0000313" key="2">
    <source>
        <dbReference type="Proteomes" id="UP000574276"/>
    </source>
</evidence>
<organism evidence="1 2">
    <name type="scientific">Variimorphobacter saccharofermentans</name>
    <dbReference type="NCBI Taxonomy" id="2755051"/>
    <lineage>
        <taxon>Bacteria</taxon>
        <taxon>Bacillati</taxon>
        <taxon>Bacillota</taxon>
        <taxon>Clostridia</taxon>
        <taxon>Lachnospirales</taxon>
        <taxon>Lachnospiraceae</taxon>
        <taxon>Variimorphobacter</taxon>
    </lineage>
</organism>
<dbReference type="Proteomes" id="UP000574276">
    <property type="component" value="Unassembled WGS sequence"/>
</dbReference>
<comment type="caution">
    <text evidence="1">The sequence shown here is derived from an EMBL/GenBank/DDBJ whole genome shotgun (WGS) entry which is preliminary data.</text>
</comment>
<reference evidence="1 2" key="1">
    <citation type="submission" date="2020-07" db="EMBL/GenBank/DDBJ databases">
        <title>Characterization and genome sequencing of isolate MD1, a novel member within the family Lachnospiraceae.</title>
        <authorList>
            <person name="Rettenmaier R."/>
            <person name="Di Bello L."/>
            <person name="Zinser C."/>
            <person name="Scheitz K."/>
            <person name="Liebl W."/>
            <person name="Zverlov V."/>
        </authorList>
    </citation>
    <scope>NUCLEOTIDE SEQUENCE [LARGE SCALE GENOMIC DNA]</scope>
    <source>
        <strain evidence="1 2">MD1</strain>
    </source>
</reference>
<dbReference type="InterPro" id="IPR029058">
    <property type="entry name" value="AB_hydrolase_fold"/>
</dbReference>
<protein>
    <recommendedName>
        <fullName evidence="3">Alpha/beta hydrolase</fullName>
    </recommendedName>
</protein>
<gene>
    <name evidence="1" type="ORF">H0486_10435</name>
</gene>
<evidence type="ECO:0008006" key="3">
    <source>
        <dbReference type="Google" id="ProtNLM"/>
    </source>
</evidence>
<dbReference type="AlphaFoldDB" id="A0A839K100"/>
<dbReference type="SUPFAM" id="SSF53474">
    <property type="entry name" value="alpha/beta-Hydrolases"/>
    <property type="match status" value="1"/>
</dbReference>
<proteinExistence type="predicted"/>
<dbReference type="RefSeq" id="WP_228352965.1">
    <property type="nucleotide sequence ID" value="NZ_JACEGA010000001.1"/>
</dbReference>
<dbReference type="Gene3D" id="3.40.50.1820">
    <property type="entry name" value="alpha/beta hydrolase"/>
    <property type="match status" value="1"/>
</dbReference>
<sequence>MKSKKRLFLIIFICFLLFTLDVLVCAYIIPPGKQYNYESQYLKENKTDFIDINGCKIHYLQKGEGEPLILIHGGAAWLYSFRNNIDEHKISGHRLIIKEISIGA</sequence>
<accession>A0A839K100</accession>
<keyword evidence="2" id="KW-1185">Reference proteome</keyword>
<evidence type="ECO:0000313" key="1">
    <source>
        <dbReference type="EMBL" id="MBB2183296.1"/>
    </source>
</evidence>